<keyword evidence="11" id="KW-1185">Reference proteome</keyword>
<dbReference type="OrthoDB" id="9979195at2759"/>
<name>A0A6L2PPF9_COPFO</name>
<feature type="transmembrane region" description="Helical" evidence="9">
    <location>
        <begin position="308"/>
        <end position="330"/>
    </location>
</feature>
<dbReference type="Pfam" id="PF04506">
    <property type="entry name" value="Rft-1"/>
    <property type="match status" value="1"/>
</dbReference>
<evidence type="ECO:0000256" key="7">
    <source>
        <dbReference type="ARBA" id="ARBA00023136"/>
    </source>
</evidence>
<evidence type="ECO:0000256" key="2">
    <source>
        <dbReference type="ARBA" id="ARBA00004922"/>
    </source>
</evidence>
<comment type="similarity">
    <text evidence="3 9">Belongs to the RFT1 family.</text>
</comment>
<feature type="transmembrane region" description="Helical" evidence="9">
    <location>
        <begin position="107"/>
        <end position="127"/>
    </location>
</feature>
<evidence type="ECO:0000256" key="5">
    <source>
        <dbReference type="ARBA" id="ARBA00022824"/>
    </source>
</evidence>
<dbReference type="GO" id="GO:0006488">
    <property type="term" value="P:dolichol-linked oligosaccharide biosynthetic process"/>
    <property type="evidence" value="ECO:0007669"/>
    <property type="project" value="InterPro"/>
</dbReference>
<comment type="function">
    <text evidence="8 9">Intramembrane glycolipid transporter that operates in the biosynthetic pathway of dolichol-linked oligosaccharides, the glycan precursors employed in protein asparagine (N)-glycosylation. The sequential addition of sugars to dolichol pyrophosphate produces dolichol-linked oligosaccharides containing fourteen sugars, including two GlcNAcs, nine mannoses and three glucoses. Once assembled, the oligosaccharide is transferred from the lipid to nascent proteins by oligosaccharyltransferases. The assembly of dolichol-linked oligosaccharides begins on the cytosolic side of the endoplasmic reticulum membrane and finishes in its lumen. RFT1 could mediate the translocation of the cytosolically oriented intermediate DolPP-GlcNAc2Man5, produced by ALG11, into the ER lumen where dolichol-linked oligosaccharides assembly continues. However, the intramembrane lipid transporter activity could not be confirmed in vitro.</text>
</comment>
<keyword evidence="7 9" id="KW-0472">Membrane</keyword>
<keyword evidence="4 9" id="KW-0812">Transmembrane</keyword>
<comment type="subcellular location">
    <subcellularLocation>
        <location evidence="1 9">Endoplasmic reticulum membrane</location>
        <topology evidence="1 9">Multi-pass membrane protein</topology>
    </subcellularLocation>
</comment>
<feature type="transmembrane region" description="Helical" evidence="9">
    <location>
        <begin position="37"/>
        <end position="59"/>
    </location>
</feature>
<keyword evidence="6 9" id="KW-1133">Transmembrane helix</keyword>
<dbReference type="InterPro" id="IPR007594">
    <property type="entry name" value="RFT1"/>
</dbReference>
<evidence type="ECO:0000256" key="9">
    <source>
        <dbReference type="RuleBase" id="RU365067"/>
    </source>
</evidence>
<feature type="transmembrane region" description="Helical" evidence="9">
    <location>
        <begin position="350"/>
        <end position="372"/>
    </location>
</feature>
<feature type="transmembrane region" description="Helical" evidence="9">
    <location>
        <begin position="133"/>
        <end position="155"/>
    </location>
</feature>
<proteinExistence type="inferred from homology"/>
<keyword evidence="5" id="KW-0256">Endoplasmic reticulum</keyword>
<protein>
    <recommendedName>
        <fullName evidence="9">Protein RFT1 homolog</fullName>
    </recommendedName>
</protein>
<dbReference type="PANTHER" id="PTHR13117">
    <property type="entry name" value="ENDOPLASMIC RETICULUM MULTISPAN TRANSMEMBRANE PROTEIN-RELATED"/>
    <property type="match status" value="1"/>
</dbReference>
<dbReference type="EMBL" id="BLKM01004803">
    <property type="protein sequence ID" value="GFG32448.1"/>
    <property type="molecule type" value="Genomic_DNA"/>
</dbReference>
<comment type="caution">
    <text evidence="10">The sequence shown here is derived from an EMBL/GenBank/DDBJ whole genome shotgun (WGS) entry which is preliminary data.</text>
</comment>
<evidence type="ECO:0000256" key="8">
    <source>
        <dbReference type="ARBA" id="ARBA00045912"/>
    </source>
</evidence>
<accession>A0A6L2PPF9</accession>
<dbReference type="InParanoid" id="A0A6L2PPF9"/>
<evidence type="ECO:0000256" key="4">
    <source>
        <dbReference type="ARBA" id="ARBA00022692"/>
    </source>
</evidence>
<evidence type="ECO:0000313" key="10">
    <source>
        <dbReference type="EMBL" id="GFG32448.1"/>
    </source>
</evidence>
<dbReference type="PANTHER" id="PTHR13117:SF5">
    <property type="entry name" value="PROTEIN RFT1 HOMOLOG"/>
    <property type="match status" value="1"/>
</dbReference>
<feature type="transmembrane region" description="Helical" evidence="9">
    <location>
        <begin position="475"/>
        <end position="494"/>
    </location>
</feature>
<evidence type="ECO:0000256" key="6">
    <source>
        <dbReference type="ARBA" id="ARBA00022989"/>
    </source>
</evidence>
<dbReference type="GO" id="GO:0034203">
    <property type="term" value="P:glycolipid translocation"/>
    <property type="evidence" value="ECO:0007669"/>
    <property type="project" value="TreeGrafter"/>
</dbReference>
<feature type="transmembrane region" description="Helical" evidence="9">
    <location>
        <begin position="384"/>
        <end position="402"/>
    </location>
</feature>
<comment type="pathway">
    <text evidence="2">Protein modification; protein glycosylation.</text>
</comment>
<comment type="caution">
    <text evidence="9">Lacks conserved residue(s) required for the propagation of feature annotation.</text>
</comment>
<feature type="transmembrane region" description="Helical" evidence="9">
    <location>
        <begin position="450"/>
        <end position="470"/>
    </location>
</feature>
<reference evidence="11" key="1">
    <citation type="submission" date="2020-01" db="EMBL/GenBank/DDBJ databases">
        <title>Draft genome sequence of the Termite Coptotermes fromosanus.</title>
        <authorList>
            <person name="Itakura S."/>
            <person name="Yosikawa Y."/>
            <person name="Umezawa K."/>
        </authorList>
    </citation>
    <scope>NUCLEOTIDE SEQUENCE [LARGE SCALE GENOMIC DNA]</scope>
</reference>
<dbReference type="AlphaFoldDB" id="A0A6L2PPF9"/>
<gene>
    <name evidence="10" type="ORF">Cfor_11902</name>
</gene>
<organism evidence="10 11">
    <name type="scientific">Coptotermes formosanus</name>
    <name type="common">Formosan subterranean termite</name>
    <dbReference type="NCBI Taxonomy" id="36987"/>
    <lineage>
        <taxon>Eukaryota</taxon>
        <taxon>Metazoa</taxon>
        <taxon>Ecdysozoa</taxon>
        <taxon>Arthropoda</taxon>
        <taxon>Hexapoda</taxon>
        <taxon>Insecta</taxon>
        <taxon>Pterygota</taxon>
        <taxon>Neoptera</taxon>
        <taxon>Polyneoptera</taxon>
        <taxon>Dictyoptera</taxon>
        <taxon>Blattodea</taxon>
        <taxon>Blattoidea</taxon>
        <taxon>Termitoidae</taxon>
        <taxon>Rhinotermitidae</taxon>
        <taxon>Coptotermes</taxon>
    </lineage>
</organism>
<evidence type="ECO:0000256" key="1">
    <source>
        <dbReference type="ARBA" id="ARBA00004477"/>
    </source>
</evidence>
<sequence length="517" mass="58941">MNVRLLLLESTILFLSREAFRRACLSKTTEHNWAQVINLLWMTVPLCQIFSFVFGYIWLHVLTPPSTDITQHYTLGVWAVCLSCVIEMCCEPVYLVAQAFLFVRFKVVLDTIHIFVRTATFTPLIIYRPHQAVVAFSIAQVLAACVYTLGHYAYFHYYITNLMKKRAAQKTRSNGKPPVNLRFVRRDSITELEEEFPFESLKDFLPAVIEDQSSINHHLARLTWSFFKQGIMKQVLTEGERYIMTLFSVLTFSEQGIYDIVNNLGSLAARFLFRPIEESAYFYFSQMVGRDTAIQEQNQKHMAESANVLYQLLRCITCIGLVIVVFGQSYSHLLLYFYGGESLIVGPGPTLMRTHCVAVLLLGINGITECYAFATMNTAQLDKYNYVMAILSVSFLVVSWLLTKALGGAGFIVANCCNMAARIGHSIQFIQIQYLDTEYKPLVGLIPGPYFLTTLAFVFIITQISQAILFEWFKLLHLGIGAICLLFVMVSWAYEEHELVSLAIKKWKSKSQALKQE</sequence>
<dbReference type="GO" id="GO:0005789">
    <property type="term" value="C:endoplasmic reticulum membrane"/>
    <property type="evidence" value="ECO:0007669"/>
    <property type="project" value="UniProtKB-SubCell"/>
</dbReference>
<evidence type="ECO:0000313" key="11">
    <source>
        <dbReference type="Proteomes" id="UP000502823"/>
    </source>
</evidence>
<dbReference type="Proteomes" id="UP000502823">
    <property type="component" value="Unassembled WGS sequence"/>
</dbReference>
<evidence type="ECO:0000256" key="3">
    <source>
        <dbReference type="ARBA" id="ARBA00010288"/>
    </source>
</evidence>
<dbReference type="FunCoup" id="A0A6L2PPF9">
    <property type="interactions" value="1210"/>
</dbReference>